<sequence>MPFDLSPPSDAQRAQLQAGLTPEERRVLLAHGTEAPFCGVFLDNKQTGHYCCRLCGLPLFASSTKFDSGTGWPSFFAPLDERHLGRITDTSHGMLRTEITCTRCASHLGHVFPDGPPPSFERHCLNSVCLQFVASGDRLPDPLQRGETALLAG</sequence>
<dbReference type="PANTHER" id="PTHR10173:SF52">
    <property type="entry name" value="METHIONINE-R-SULFOXIDE REDUCTASE B1"/>
    <property type="match status" value="1"/>
</dbReference>
<proteinExistence type="inferred from homology"/>
<dbReference type="SUPFAM" id="SSF51316">
    <property type="entry name" value="Mss4-like"/>
    <property type="match status" value="1"/>
</dbReference>
<dbReference type="GO" id="GO:0030091">
    <property type="term" value="P:protein repair"/>
    <property type="evidence" value="ECO:0007669"/>
    <property type="project" value="InterPro"/>
</dbReference>
<keyword evidence="3" id="KW-0560">Oxidoreductase</keyword>
<dbReference type="Gene3D" id="2.170.150.20">
    <property type="entry name" value="Peptide methionine sulfoxide reductase"/>
    <property type="match status" value="1"/>
</dbReference>
<evidence type="ECO:0000256" key="1">
    <source>
        <dbReference type="ARBA" id="ARBA00007174"/>
    </source>
</evidence>
<feature type="domain" description="MsrB" evidence="5">
    <location>
        <begin position="13"/>
        <end position="135"/>
    </location>
</feature>
<evidence type="ECO:0000256" key="4">
    <source>
        <dbReference type="ARBA" id="ARBA00048488"/>
    </source>
</evidence>
<comment type="catalytic activity">
    <reaction evidence="4">
        <text>L-methionyl-[protein] + [thioredoxin]-disulfide + H2O = L-methionyl-(R)-S-oxide-[protein] + [thioredoxin]-dithiol</text>
        <dbReference type="Rhea" id="RHEA:24164"/>
        <dbReference type="Rhea" id="RHEA-COMP:10698"/>
        <dbReference type="Rhea" id="RHEA-COMP:10700"/>
        <dbReference type="Rhea" id="RHEA-COMP:12313"/>
        <dbReference type="Rhea" id="RHEA-COMP:12314"/>
        <dbReference type="ChEBI" id="CHEBI:15377"/>
        <dbReference type="ChEBI" id="CHEBI:16044"/>
        <dbReference type="ChEBI" id="CHEBI:29950"/>
        <dbReference type="ChEBI" id="CHEBI:45764"/>
        <dbReference type="ChEBI" id="CHEBI:50058"/>
        <dbReference type="EC" id="1.8.4.12"/>
    </reaction>
</comment>
<dbReference type="OrthoDB" id="9785497at2"/>
<evidence type="ECO:0000313" key="6">
    <source>
        <dbReference type="EMBL" id="KRG75090.1"/>
    </source>
</evidence>
<dbReference type="STRING" id="336566.ABB30_12850"/>
<dbReference type="GO" id="GO:0033743">
    <property type="term" value="F:peptide-methionine (R)-S-oxide reductase activity"/>
    <property type="evidence" value="ECO:0007669"/>
    <property type="project" value="UniProtKB-EC"/>
</dbReference>
<dbReference type="PATRIC" id="fig|336566.3.peg.2076"/>
<keyword evidence="7" id="KW-1185">Reference proteome</keyword>
<protein>
    <recommendedName>
        <fullName evidence="2">peptide-methionine (R)-S-oxide reductase</fullName>
        <ecNumber evidence="2">1.8.4.12</ecNumber>
    </recommendedName>
</protein>
<dbReference type="EC" id="1.8.4.12" evidence="2"/>
<evidence type="ECO:0000256" key="3">
    <source>
        <dbReference type="ARBA" id="ARBA00023002"/>
    </source>
</evidence>
<dbReference type="InterPro" id="IPR028427">
    <property type="entry name" value="Met_Sox_Rdtase_MsrB"/>
</dbReference>
<dbReference type="AlphaFoldDB" id="A0A0R0D9D7"/>
<comment type="similarity">
    <text evidence="1">Belongs to the MsrB Met sulfoxide reductase family.</text>
</comment>
<comment type="caution">
    <text evidence="6">The sequence shown here is derived from an EMBL/GenBank/DDBJ whole genome shotgun (WGS) entry which is preliminary data.</text>
</comment>
<evidence type="ECO:0000259" key="5">
    <source>
        <dbReference type="PROSITE" id="PS51790"/>
    </source>
</evidence>
<organism evidence="6 7">
    <name type="scientific">Stenotrophomonas ginsengisoli</name>
    <dbReference type="NCBI Taxonomy" id="336566"/>
    <lineage>
        <taxon>Bacteria</taxon>
        <taxon>Pseudomonadati</taxon>
        <taxon>Pseudomonadota</taxon>
        <taxon>Gammaproteobacteria</taxon>
        <taxon>Lysobacterales</taxon>
        <taxon>Lysobacteraceae</taxon>
        <taxon>Stenotrophomonas</taxon>
    </lineage>
</organism>
<dbReference type="Proteomes" id="UP000050956">
    <property type="component" value="Unassembled WGS sequence"/>
</dbReference>
<dbReference type="EMBL" id="LDJM01000034">
    <property type="protein sequence ID" value="KRG75090.1"/>
    <property type="molecule type" value="Genomic_DNA"/>
</dbReference>
<dbReference type="GO" id="GO:0005737">
    <property type="term" value="C:cytoplasm"/>
    <property type="evidence" value="ECO:0007669"/>
    <property type="project" value="TreeGrafter"/>
</dbReference>
<dbReference type="PROSITE" id="PS51790">
    <property type="entry name" value="MSRB"/>
    <property type="match status" value="1"/>
</dbReference>
<evidence type="ECO:0000256" key="2">
    <source>
        <dbReference type="ARBA" id="ARBA00012499"/>
    </source>
</evidence>
<name>A0A0R0D9D7_9GAMM</name>
<dbReference type="NCBIfam" id="TIGR00357">
    <property type="entry name" value="peptide-methionine (R)-S-oxide reductase MsrB"/>
    <property type="match status" value="1"/>
</dbReference>
<accession>A0A0R0D9D7</accession>
<evidence type="ECO:0000313" key="7">
    <source>
        <dbReference type="Proteomes" id="UP000050956"/>
    </source>
</evidence>
<dbReference type="InterPro" id="IPR011057">
    <property type="entry name" value="Mss4-like_sf"/>
</dbReference>
<dbReference type="PANTHER" id="PTHR10173">
    <property type="entry name" value="METHIONINE SULFOXIDE REDUCTASE"/>
    <property type="match status" value="1"/>
</dbReference>
<dbReference type="Pfam" id="PF01641">
    <property type="entry name" value="SelR"/>
    <property type="match status" value="1"/>
</dbReference>
<reference evidence="6 7" key="1">
    <citation type="submission" date="2015-05" db="EMBL/GenBank/DDBJ databases">
        <title>Genome sequencing and analysis of members of genus Stenotrophomonas.</title>
        <authorList>
            <person name="Patil P.P."/>
            <person name="Midha S."/>
            <person name="Patil P.B."/>
        </authorList>
    </citation>
    <scope>NUCLEOTIDE SEQUENCE [LARGE SCALE GENOMIC DNA]</scope>
    <source>
        <strain evidence="6 7">DSM 24757</strain>
    </source>
</reference>
<gene>
    <name evidence="6" type="ORF">ABB30_12850</name>
</gene>
<dbReference type="GO" id="GO:0006979">
    <property type="term" value="P:response to oxidative stress"/>
    <property type="evidence" value="ECO:0007669"/>
    <property type="project" value="InterPro"/>
</dbReference>
<dbReference type="InterPro" id="IPR002579">
    <property type="entry name" value="Met_Sox_Rdtase_MsrB_dom"/>
</dbReference>